<dbReference type="GO" id="GO:0008270">
    <property type="term" value="F:zinc ion binding"/>
    <property type="evidence" value="ECO:0007669"/>
    <property type="project" value="InterPro"/>
</dbReference>
<gene>
    <name evidence="3" type="ORF">GGX14DRAFT_652221</name>
</gene>
<organism evidence="3 4">
    <name type="scientific">Mycena pura</name>
    <dbReference type="NCBI Taxonomy" id="153505"/>
    <lineage>
        <taxon>Eukaryota</taxon>
        <taxon>Fungi</taxon>
        <taxon>Dikarya</taxon>
        <taxon>Basidiomycota</taxon>
        <taxon>Agaricomycotina</taxon>
        <taxon>Agaricomycetes</taxon>
        <taxon>Agaricomycetidae</taxon>
        <taxon>Agaricales</taxon>
        <taxon>Marasmiineae</taxon>
        <taxon>Mycenaceae</taxon>
        <taxon>Mycena</taxon>
    </lineage>
</organism>
<dbReference type="Gene3D" id="4.10.240.10">
    <property type="entry name" value="Zn(2)-C6 fungal-type DNA-binding domain"/>
    <property type="match status" value="1"/>
</dbReference>
<dbReference type="Proteomes" id="UP001219525">
    <property type="component" value="Unassembled WGS sequence"/>
</dbReference>
<reference evidence="3" key="1">
    <citation type="submission" date="2023-03" db="EMBL/GenBank/DDBJ databases">
        <title>Massive genome expansion in bonnet fungi (Mycena s.s.) driven by repeated elements and novel gene families across ecological guilds.</title>
        <authorList>
            <consortium name="Lawrence Berkeley National Laboratory"/>
            <person name="Harder C.B."/>
            <person name="Miyauchi S."/>
            <person name="Viragh M."/>
            <person name="Kuo A."/>
            <person name="Thoen E."/>
            <person name="Andreopoulos B."/>
            <person name="Lu D."/>
            <person name="Skrede I."/>
            <person name="Drula E."/>
            <person name="Henrissat B."/>
            <person name="Morin E."/>
            <person name="Kohler A."/>
            <person name="Barry K."/>
            <person name="LaButti K."/>
            <person name="Morin E."/>
            <person name="Salamov A."/>
            <person name="Lipzen A."/>
            <person name="Mereny Z."/>
            <person name="Hegedus B."/>
            <person name="Baldrian P."/>
            <person name="Stursova M."/>
            <person name="Weitz H."/>
            <person name="Taylor A."/>
            <person name="Grigoriev I.V."/>
            <person name="Nagy L.G."/>
            <person name="Martin F."/>
            <person name="Kauserud H."/>
        </authorList>
    </citation>
    <scope>NUCLEOTIDE SEQUENCE</scope>
    <source>
        <strain evidence="3">9144</strain>
    </source>
</reference>
<evidence type="ECO:0000259" key="2">
    <source>
        <dbReference type="PROSITE" id="PS50048"/>
    </source>
</evidence>
<evidence type="ECO:0000256" key="1">
    <source>
        <dbReference type="SAM" id="MobiDB-lite"/>
    </source>
</evidence>
<feature type="domain" description="Zn(2)-C6 fungal-type" evidence="2">
    <location>
        <begin position="17"/>
        <end position="52"/>
    </location>
</feature>
<evidence type="ECO:0000313" key="4">
    <source>
        <dbReference type="Proteomes" id="UP001219525"/>
    </source>
</evidence>
<evidence type="ECO:0000313" key="3">
    <source>
        <dbReference type="EMBL" id="KAJ7203333.1"/>
    </source>
</evidence>
<keyword evidence="4" id="KW-1185">Reference proteome</keyword>
<comment type="caution">
    <text evidence="3">The sequence shown here is derived from an EMBL/GenBank/DDBJ whole genome shotgun (WGS) entry which is preliminary data.</text>
</comment>
<dbReference type="InterPro" id="IPR036864">
    <property type="entry name" value="Zn2-C6_fun-type_DNA-bd_sf"/>
</dbReference>
<feature type="compositionally biased region" description="Polar residues" evidence="1">
    <location>
        <begin position="70"/>
        <end position="80"/>
    </location>
</feature>
<dbReference type="SUPFAM" id="SSF57701">
    <property type="entry name" value="Zn2/Cys6 DNA-binding domain"/>
    <property type="match status" value="1"/>
</dbReference>
<dbReference type="AlphaFoldDB" id="A0AAD6V5B1"/>
<dbReference type="PROSITE" id="PS50048">
    <property type="entry name" value="ZN2_CY6_FUNGAL_2"/>
    <property type="match status" value="1"/>
</dbReference>
<name>A0AAD6V5B1_9AGAR</name>
<dbReference type="PROSITE" id="PS00463">
    <property type="entry name" value="ZN2_CY6_FUNGAL_1"/>
    <property type="match status" value="1"/>
</dbReference>
<protein>
    <recommendedName>
        <fullName evidence="2">Zn(2)-C6 fungal-type domain-containing protein</fullName>
    </recommendedName>
</protein>
<dbReference type="InterPro" id="IPR001138">
    <property type="entry name" value="Zn2Cys6_DnaBD"/>
</dbReference>
<dbReference type="Pfam" id="PF00172">
    <property type="entry name" value="Zn_clus"/>
    <property type="match status" value="1"/>
</dbReference>
<feature type="region of interest" description="Disordered" evidence="1">
    <location>
        <begin position="63"/>
        <end position="120"/>
    </location>
</feature>
<dbReference type="CDD" id="cd00067">
    <property type="entry name" value="GAL4"/>
    <property type="match status" value="1"/>
</dbReference>
<dbReference type="EMBL" id="JARJCW010000051">
    <property type="protein sequence ID" value="KAJ7203333.1"/>
    <property type="molecule type" value="Genomic_DNA"/>
</dbReference>
<accession>A0AAD6V5B1</accession>
<dbReference type="SMART" id="SM00066">
    <property type="entry name" value="GAL4"/>
    <property type="match status" value="1"/>
</dbReference>
<sequence length="208" mass="22601">MQKSPVPNPTHDRAHMACVTCRKHHIKCVPVSPNARTKPCARCTRKGLFCEYLETVEEEMRSAAAGRPASSHSQALAHQNSPGLSPLASPPPRPRRPTGLPQYPAYDQESSRPHAQAPTSAAAYMPVGSGGFYPDHGLGIRQQYQGVAAPVPVRAPSYYTPADVSGGANVHHQNPPLSYANQPMSMHYDHMPSGQYAWPQVSNQANYN</sequence>
<proteinExistence type="predicted"/>
<dbReference type="GO" id="GO:0000981">
    <property type="term" value="F:DNA-binding transcription factor activity, RNA polymerase II-specific"/>
    <property type="evidence" value="ECO:0007669"/>
    <property type="project" value="InterPro"/>
</dbReference>